<dbReference type="AlphaFoldDB" id="A0AAV4ABR1"/>
<proteinExistence type="predicted"/>
<organism evidence="2 3">
    <name type="scientific">Plakobranchus ocellatus</name>
    <dbReference type="NCBI Taxonomy" id="259542"/>
    <lineage>
        <taxon>Eukaryota</taxon>
        <taxon>Metazoa</taxon>
        <taxon>Spiralia</taxon>
        <taxon>Lophotrochozoa</taxon>
        <taxon>Mollusca</taxon>
        <taxon>Gastropoda</taxon>
        <taxon>Heterobranchia</taxon>
        <taxon>Euthyneura</taxon>
        <taxon>Panpulmonata</taxon>
        <taxon>Sacoglossa</taxon>
        <taxon>Placobranchoidea</taxon>
        <taxon>Plakobranchidae</taxon>
        <taxon>Plakobranchus</taxon>
    </lineage>
</organism>
<dbReference type="EMBL" id="BLXT01003971">
    <property type="protein sequence ID" value="GFO08576.1"/>
    <property type="molecule type" value="Genomic_DNA"/>
</dbReference>
<protein>
    <submittedName>
        <fullName evidence="2">Potassium voltage-gated channel subfamily kqt member 1-like isoform x2</fullName>
    </submittedName>
</protein>
<evidence type="ECO:0000256" key="1">
    <source>
        <dbReference type="SAM" id="MobiDB-lite"/>
    </source>
</evidence>
<feature type="region of interest" description="Disordered" evidence="1">
    <location>
        <begin position="74"/>
        <end position="114"/>
    </location>
</feature>
<evidence type="ECO:0000313" key="2">
    <source>
        <dbReference type="EMBL" id="GFO08576.1"/>
    </source>
</evidence>
<feature type="compositionally biased region" description="Low complexity" evidence="1">
    <location>
        <begin position="74"/>
        <end position="92"/>
    </location>
</feature>
<gene>
    <name evidence="2" type="ORF">PoB_003508100</name>
</gene>
<reference evidence="2 3" key="1">
    <citation type="journal article" date="2021" name="Elife">
        <title>Chloroplast acquisition without the gene transfer in kleptoplastic sea slugs, Plakobranchus ocellatus.</title>
        <authorList>
            <person name="Maeda T."/>
            <person name="Takahashi S."/>
            <person name="Yoshida T."/>
            <person name="Shimamura S."/>
            <person name="Takaki Y."/>
            <person name="Nagai Y."/>
            <person name="Toyoda A."/>
            <person name="Suzuki Y."/>
            <person name="Arimoto A."/>
            <person name="Ishii H."/>
            <person name="Satoh N."/>
            <person name="Nishiyama T."/>
            <person name="Hasebe M."/>
            <person name="Maruyama T."/>
            <person name="Minagawa J."/>
            <person name="Obokata J."/>
            <person name="Shigenobu S."/>
        </authorList>
    </citation>
    <scope>NUCLEOTIDE SEQUENCE [LARGE SCALE GENOMIC DNA]</scope>
</reference>
<accession>A0AAV4ABR1</accession>
<name>A0AAV4ABR1_9GAST</name>
<keyword evidence="3" id="KW-1185">Reference proteome</keyword>
<dbReference type="Proteomes" id="UP000735302">
    <property type="component" value="Unassembled WGS sequence"/>
</dbReference>
<evidence type="ECO:0000313" key="3">
    <source>
        <dbReference type="Proteomes" id="UP000735302"/>
    </source>
</evidence>
<feature type="compositionally biased region" description="Polar residues" evidence="1">
    <location>
        <begin position="93"/>
        <end position="114"/>
    </location>
</feature>
<sequence length="114" mass="13439">MIFYNFVVAYARLDQTIGKPVYLGNNRDKERITLCSRIGRMEAQVTKMDHKMDQTIVLLNILVRQQQQLQQQQQQQQQYQQQFQQHTQQQQQPPASDSTPKSDTENITMSQRAL</sequence>
<comment type="caution">
    <text evidence="2">The sequence shown here is derived from an EMBL/GenBank/DDBJ whole genome shotgun (WGS) entry which is preliminary data.</text>
</comment>